<sequence>MTGPVLPVYGDPRLAEIVELLRDVDSVELKLSVPDANQRSAVTSLGMDVLDAQIRQVFFFDTRELALDRAGVVVRARRVQGRPGDMVVKLRPVVPAHLPDDLRAEPGVNVELDAMPGGFVCSVSMKSPVGNEKIKEAVAGRRTMRDLLTKGQRALYRAYAPKGVGLGDLEVLGPFPVLKLRFSPTSYDRRMVAELWNYPDGSRILELSTRCDPRQTFDVAAEARVFLAGRGVDLSGAQQTKTRTALEFFARELAAGDDAV</sequence>
<accession>A0A4R5CUM4</accession>
<organism evidence="1 2">
    <name type="scientific">Jiangella asiatica</name>
    <dbReference type="NCBI Taxonomy" id="2530372"/>
    <lineage>
        <taxon>Bacteria</taxon>
        <taxon>Bacillati</taxon>
        <taxon>Actinomycetota</taxon>
        <taxon>Actinomycetes</taxon>
        <taxon>Jiangellales</taxon>
        <taxon>Jiangellaceae</taxon>
        <taxon>Jiangella</taxon>
    </lineage>
</organism>
<dbReference type="RefSeq" id="WP_131898152.1">
    <property type="nucleotide sequence ID" value="NZ_SMKZ01000033.1"/>
</dbReference>
<dbReference type="Proteomes" id="UP000294739">
    <property type="component" value="Unassembled WGS sequence"/>
</dbReference>
<dbReference type="SUPFAM" id="SSF55154">
    <property type="entry name" value="CYTH-like phosphatases"/>
    <property type="match status" value="1"/>
</dbReference>
<dbReference type="InParanoid" id="A0A4R5CUM4"/>
<comment type="caution">
    <text evidence="1">The sequence shown here is derived from an EMBL/GenBank/DDBJ whole genome shotgun (WGS) entry which is preliminary data.</text>
</comment>
<dbReference type="EMBL" id="SMKZ01000033">
    <property type="protein sequence ID" value="TDE03130.1"/>
    <property type="molecule type" value="Genomic_DNA"/>
</dbReference>
<reference evidence="1 2" key="1">
    <citation type="submission" date="2019-03" db="EMBL/GenBank/DDBJ databases">
        <title>Draft genome sequences of novel Actinobacteria.</title>
        <authorList>
            <person name="Sahin N."/>
            <person name="Ay H."/>
            <person name="Saygin H."/>
        </authorList>
    </citation>
    <scope>NUCLEOTIDE SEQUENCE [LARGE SCALE GENOMIC DNA]</scope>
    <source>
        <strain evidence="1 2">5K138</strain>
    </source>
</reference>
<proteinExistence type="predicted"/>
<dbReference type="InterPro" id="IPR033469">
    <property type="entry name" value="CYTH-like_dom_sf"/>
</dbReference>
<evidence type="ECO:0000313" key="2">
    <source>
        <dbReference type="Proteomes" id="UP000294739"/>
    </source>
</evidence>
<evidence type="ECO:0000313" key="1">
    <source>
        <dbReference type="EMBL" id="TDE03130.1"/>
    </source>
</evidence>
<keyword evidence="2" id="KW-1185">Reference proteome</keyword>
<protein>
    <submittedName>
        <fullName evidence="1">Adenylate cyclase</fullName>
    </submittedName>
</protein>
<name>A0A4R5CUM4_9ACTN</name>
<gene>
    <name evidence="1" type="ORF">E1269_20970</name>
</gene>
<dbReference type="AlphaFoldDB" id="A0A4R5CUM4"/>
<dbReference type="OrthoDB" id="5764514at2"/>